<proteinExistence type="predicted"/>
<dbReference type="InterPro" id="IPR006597">
    <property type="entry name" value="Sel1-like"/>
</dbReference>
<dbReference type="Pfam" id="PF08238">
    <property type="entry name" value="Sel1"/>
    <property type="match status" value="5"/>
</dbReference>
<dbReference type="SUPFAM" id="SSF49899">
    <property type="entry name" value="Concanavalin A-like lectins/glucanases"/>
    <property type="match status" value="1"/>
</dbReference>
<reference evidence="1 2" key="1">
    <citation type="journal article" date="2013" name="Nature">
        <title>Insights into bilaterian evolution from three spiralian genomes.</title>
        <authorList>
            <person name="Simakov O."/>
            <person name="Marletaz F."/>
            <person name="Cho S.J."/>
            <person name="Edsinger-Gonzales E."/>
            <person name="Havlak P."/>
            <person name="Hellsten U."/>
            <person name="Kuo D.H."/>
            <person name="Larsson T."/>
            <person name="Lv J."/>
            <person name="Arendt D."/>
            <person name="Savage R."/>
            <person name="Osoegawa K."/>
            <person name="de Jong P."/>
            <person name="Grimwood J."/>
            <person name="Chapman J.A."/>
            <person name="Shapiro H."/>
            <person name="Aerts A."/>
            <person name="Otillar R.P."/>
            <person name="Terry A.Y."/>
            <person name="Boore J.L."/>
            <person name="Grigoriev I.V."/>
            <person name="Lindberg D.R."/>
            <person name="Seaver E.C."/>
            <person name="Weisblat D.A."/>
            <person name="Putnam N.H."/>
            <person name="Rokhsar D.S."/>
        </authorList>
    </citation>
    <scope>NUCLEOTIDE SEQUENCE [LARGE SCALE GENOMIC DNA]</scope>
</reference>
<dbReference type="PANTHER" id="PTHR44444">
    <property type="entry name" value="PROTEIN SEL-1 HOMOLOG 3"/>
    <property type="match status" value="1"/>
</dbReference>
<dbReference type="InterPro" id="IPR011990">
    <property type="entry name" value="TPR-like_helical_dom_sf"/>
</dbReference>
<dbReference type="HOGENOM" id="CLU_011209_0_0_1"/>
<sequence>MAIKSERTAISKLIFVIILTFSTVLKVNCTKPEILSIVQDNQKLVNQEFVKIVNPPNELDSTTLLTLEYSCLQHSIVGTEVQILYADNKTTRTYTKFWKCTQPTPLRKRRIRIRLPNSVSFKPSRLNRAVVLVNSAKLRAWIITKEQLQQAKQNGDVFSAAKTKVFYDVKIPDVFSRKHIRPWRACKIWYWNILCKMPVTWSQSCPVERETIRAVTYPAAMNGLGYGIYRSFKPYRNPDLEAERRNSITKPTFTVSMWLYINKYCPYGKYSQKRKFCSLMTAGNWDTSLTPALIVLDDGTFQLEVFLADKKNYAMKPPFKLPQHQWFRLTLNFQHRSWLITLNYGKNWNQTSVTQYTYGQDVIMDDTDGYVAFGGDNKRFTTFVGYIGETVYYRGQWIQPEKIPYPSLKHPMFQLDLTPREERCSNFITWIESRVKHYSKLKNTVRKDVCYSSFYEIRRSVTKNLQNKTCPISRDHRSRYYRIINSYIRRIVFGGQTLSPKNMPDVATHLYNNATAIIDEKLSRIPRAVPLLKQSSCLGNTDAMFMLAVILNNGIYFKSDQIQSQAYLMMASMEGHRLATMALGNKHMIGIDGVPYDREHSYLYYNYVADKTRQDIDAHKNHNVLTESVRLTDEAKLQQQTDEEGDIFLWLKHQAQAGVLSAQRNIGKTLFWGQNGVKRNIDAAMNYFKAGAEQQDPEAMYDYGILLYKGTGSKKNETEGKKIVEKAAAQMNPNAITALGWIALERERNYTKAYNLLIQAYQKRIPDAGYYLGYMAMNGKIPNEPADLLKAKQYMSFAASKGHVDAGVWFAYMCMKGSKVLSRDVTGASDERTLHEIHLVLTLSGNFKISYNSHNYWDQGALCGRWARHLSEQNPALGNILHKALHAWRRLDIPQALFYYLMTAETGSEIGAFNTAYLCEENKEGITHYIEKECQWRHYNISIQRELHIINSYGKMNE</sequence>
<evidence type="ECO:0000313" key="2">
    <source>
        <dbReference type="Proteomes" id="UP000030746"/>
    </source>
</evidence>
<dbReference type="GeneID" id="20239912"/>
<dbReference type="OMA" id="HAGYKHT"/>
<dbReference type="CTD" id="20239912"/>
<dbReference type="InterPro" id="IPR013320">
    <property type="entry name" value="ConA-like_dom_sf"/>
</dbReference>
<dbReference type="Proteomes" id="UP000030746">
    <property type="component" value="Unassembled WGS sequence"/>
</dbReference>
<dbReference type="KEGG" id="lgi:LOTGIDRAFT_165081"/>
<protein>
    <submittedName>
        <fullName evidence="1">Uncharacterized protein</fullName>
    </submittedName>
</protein>
<dbReference type="InterPro" id="IPR042756">
    <property type="entry name" value="Sel-1L3"/>
</dbReference>
<dbReference type="SMART" id="SM00671">
    <property type="entry name" value="SEL1"/>
    <property type="match status" value="6"/>
</dbReference>
<dbReference type="Gene3D" id="1.25.40.10">
    <property type="entry name" value="Tetratricopeptide repeat domain"/>
    <property type="match status" value="2"/>
</dbReference>
<dbReference type="PANTHER" id="PTHR44444:SF6">
    <property type="entry name" value="LAMININ G DOMAIN-CONTAINING PROTEIN"/>
    <property type="match status" value="1"/>
</dbReference>
<gene>
    <name evidence="1" type="ORF">LOTGIDRAFT_165081</name>
</gene>
<keyword evidence="2" id="KW-1185">Reference proteome</keyword>
<name>V4BLG2_LOTGI</name>
<dbReference type="SUPFAM" id="SSF81901">
    <property type="entry name" value="HCP-like"/>
    <property type="match status" value="2"/>
</dbReference>
<organism evidence="1 2">
    <name type="scientific">Lottia gigantea</name>
    <name type="common">Giant owl limpet</name>
    <dbReference type="NCBI Taxonomy" id="225164"/>
    <lineage>
        <taxon>Eukaryota</taxon>
        <taxon>Metazoa</taxon>
        <taxon>Spiralia</taxon>
        <taxon>Lophotrochozoa</taxon>
        <taxon>Mollusca</taxon>
        <taxon>Gastropoda</taxon>
        <taxon>Patellogastropoda</taxon>
        <taxon>Lottioidea</taxon>
        <taxon>Lottiidae</taxon>
        <taxon>Lottia</taxon>
    </lineage>
</organism>
<dbReference type="AlphaFoldDB" id="V4BLG2"/>
<dbReference type="EMBL" id="KB202591">
    <property type="protein sequence ID" value="ESO89489.1"/>
    <property type="molecule type" value="Genomic_DNA"/>
</dbReference>
<dbReference type="RefSeq" id="XP_009059849.1">
    <property type="nucleotide sequence ID" value="XM_009061601.1"/>
</dbReference>
<dbReference type="OrthoDB" id="272077at2759"/>
<dbReference type="STRING" id="225164.V4BLG2"/>
<accession>V4BLG2</accession>
<evidence type="ECO:0000313" key="1">
    <source>
        <dbReference type="EMBL" id="ESO89489.1"/>
    </source>
</evidence>